<dbReference type="PANTHER" id="PTHR20835">
    <property type="entry name" value="E3 UBIQUITIN-PROTEIN LIGASE PPP1R11-RELATED"/>
    <property type="match status" value="1"/>
</dbReference>
<dbReference type="GO" id="GO:0000164">
    <property type="term" value="C:protein phosphatase type 1 complex"/>
    <property type="evidence" value="ECO:0007669"/>
    <property type="project" value="EnsemblFungi"/>
</dbReference>
<accession>A0A1G4IPQ5</accession>
<sequence>MQERKEGTVVTTSQSLPVLQLRGSTDVPHTGPTQSDTSKRGDQRNKVRWKDDVVDNEHMNKKKSKVCCIFHPQQNLEDLADDNEDCNHHPHHNSSQSSESSSSESDSEASKGMDLESRRKARKERRRRKLEQKRSSSPNAYEVQPDYTQSRIRQT</sequence>
<name>A0A1G4IPQ5_9SACH</name>
<feature type="compositionally biased region" description="Polar residues" evidence="3">
    <location>
        <begin position="146"/>
        <end position="155"/>
    </location>
</feature>
<comment type="function">
    <text evidence="2">Regulator of type 1 phosphatases which maintains protein phosphatase activity under strict control.</text>
</comment>
<dbReference type="EMBL" id="LT598460">
    <property type="protein sequence ID" value="SCU78727.1"/>
    <property type="molecule type" value="Genomic_DNA"/>
</dbReference>
<organism evidence="4 5">
    <name type="scientific">Lachancea dasiensis</name>
    <dbReference type="NCBI Taxonomy" id="1072105"/>
    <lineage>
        <taxon>Eukaryota</taxon>
        <taxon>Fungi</taxon>
        <taxon>Dikarya</taxon>
        <taxon>Ascomycota</taxon>
        <taxon>Saccharomycotina</taxon>
        <taxon>Saccharomycetes</taxon>
        <taxon>Saccharomycetales</taxon>
        <taxon>Saccharomycetaceae</taxon>
        <taxon>Lachancea</taxon>
    </lineage>
</organism>
<gene>
    <name evidence="4" type="ORF">LADA_0A07184G</name>
</gene>
<dbReference type="AlphaFoldDB" id="A0A1G4IPQ5"/>
<dbReference type="GO" id="GO:0072542">
    <property type="term" value="F:protein phosphatase activator activity"/>
    <property type="evidence" value="ECO:0007669"/>
    <property type="project" value="EnsemblFungi"/>
</dbReference>
<dbReference type="Proteomes" id="UP000190274">
    <property type="component" value="Chromosome A"/>
</dbReference>
<comment type="subcellular location">
    <subcellularLocation>
        <location evidence="2">Nucleus</location>
    </subcellularLocation>
</comment>
<dbReference type="OrthoDB" id="307488at2759"/>
<evidence type="ECO:0000256" key="1">
    <source>
        <dbReference type="ARBA" id="ARBA00005605"/>
    </source>
</evidence>
<feature type="compositionally biased region" description="Basic and acidic residues" evidence="3">
    <location>
        <begin position="37"/>
        <end position="59"/>
    </location>
</feature>
<evidence type="ECO:0000256" key="3">
    <source>
        <dbReference type="SAM" id="MobiDB-lite"/>
    </source>
</evidence>
<dbReference type="STRING" id="1266660.A0A1G4IPQ5"/>
<dbReference type="InterPro" id="IPR011107">
    <property type="entry name" value="PPI_Ypi1"/>
</dbReference>
<feature type="region of interest" description="Disordered" evidence="3">
    <location>
        <begin position="79"/>
        <end position="155"/>
    </location>
</feature>
<dbReference type="GO" id="GO:1900180">
    <property type="term" value="P:regulation of protein localization to nucleus"/>
    <property type="evidence" value="ECO:0007669"/>
    <property type="project" value="EnsemblFungi"/>
</dbReference>
<feature type="compositionally biased region" description="Basic and acidic residues" evidence="3">
    <location>
        <begin position="108"/>
        <end position="118"/>
    </location>
</feature>
<dbReference type="GO" id="GO:0008157">
    <property type="term" value="F:protein phosphatase 1 binding"/>
    <property type="evidence" value="ECO:0007669"/>
    <property type="project" value="TreeGrafter"/>
</dbReference>
<feature type="compositionally biased region" description="Low complexity" evidence="3">
    <location>
        <begin position="94"/>
        <end position="104"/>
    </location>
</feature>
<dbReference type="GO" id="GO:0007094">
    <property type="term" value="P:mitotic spindle assembly checkpoint signaling"/>
    <property type="evidence" value="ECO:0007669"/>
    <property type="project" value="EnsemblFungi"/>
</dbReference>
<dbReference type="GO" id="GO:0005977">
    <property type="term" value="P:glycogen metabolic process"/>
    <property type="evidence" value="ECO:0007669"/>
    <property type="project" value="EnsemblFungi"/>
</dbReference>
<keyword evidence="2" id="KW-0539">Nucleus</keyword>
<evidence type="ECO:0000313" key="4">
    <source>
        <dbReference type="EMBL" id="SCU78727.1"/>
    </source>
</evidence>
<dbReference type="PANTHER" id="PTHR20835:SF0">
    <property type="entry name" value="E3 UBIQUITIN-PROTEIN LIGASE PPP1R11"/>
    <property type="match status" value="1"/>
</dbReference>
<evidence type="ECO:0000313" key="5">
    <source>
        <dbReference type="Proteomes" id="UP000190274"/>
    </source>
</evidence>
<reference evidence="4 5" key="1">
    <citation type="submission" date="2016-03" db="EMBL/GenBank/DDBJ databases">
        <authorList>
            <person name="Devillers H."/>
        </authorList>
    </citation>
    <scope>NUCLEOTIDE SEQUENCE [LARGE SCALE GENOMIC DNA]</scope>
    <source>
        <strain evidence="4">CBS 10888</strain>
    </source>
</reference>
<keyword evidence="5" id="KW-1185">Reference proteome</keyword>
<protein>
    <recommendedName>
        <fullName evidence="2">Type 1 phosphatases regulator</fullName>
    </recommendedName>
</protein>
<dbReference type="Pfam" id="PF07491">
    <property type="entry name" value="PPI_Ypi1"/>
    <property type="match status" value="1"/>
</dbReference>
<dbReference type="GO" id="GO:0004865">
    <property type="term" value="F:protein serine/threonine phosphatase inhibitor activity"/>
    <property type="evidence" value="ECO:0007669"/>
    <property type="project" value="UniProtKB-UniRule"/>
</dbReference>
<dbReference type="GO" id="GO:0005634">
    <property type="term" value="C:nucleus"/>
    <property type="evidence" value="ECO:0007669"/>
    <property type="project" value="UniProtKB-SubCell"/>
</dbReference>
<proteinExistence type="inferred from homology"/>
<comment type="similarity">
    <text evidence="1 2">Belongs to the YPI1 family.</text>
</comment>
<feature type="compositionally biased region" description="Basic residues" evidence="3">
    <location>
        <begin position="119"/>
        <end position="131"/>
    </location>
</feature>
<evidence type="ECO:0000256" key="2">
    <source>
        <dbReference type="RuleBase" id="RU367162"/>
    </source>
</evidence>
<dbReference type="GO" id="GO:0006873">
    <property type="term" value="P:intracellular monoatomic ion homeostasis"/>
    <property type="evidence" value="ECO:0007669"/>
    <property type="project" value="EnsemblFungi"/>
</dbReference>
<feature type="region of interest" description="Disordered" evidence="3">
    <location>
        <begin position="1"/>
        <end position="65"/>
    </location>
</feature>